<comment type="caution">
    <text evidence="6">The sequence shown here is derived from an EMBL/GenBank/DDBJ whole genome shotgun (WGS) entry which is preliminary data.</text>
</comment>
<accession>A0ABR0UYF8</accession>
<evidence type="ECO:0000313" key="6">
    <source>
        <dbReference type="EMBL" id="KAK6127626.1"/>
    </source>
</evidence>
<dbReference type="PRINTS" id="PR00364">
    <property type="entry name" value="DISEASERSIST"/>
</dbReference>
<dbReference type="InterPro" id="IPR002182">
    <property type="entry name" value="NB-ARC"/>
</dbReference>
<dbReference type="PANTHER" id="PTHR19338">
    <property type="entry name" value="TRANSLOCASE OF INNER MITOCHONDRIAL MEMBRANE 13 HOMOLOG"/>
    <property type="match status" value="1"/>
</dbReference>
<dbReference type="PANTHER" id="PTHR19338:SF62">
    <property type="entry name" value="DISEASE RESISTANCE PROTEIN RGA2-LIKE"/>
    <property type="match status" value="1"/>
</dbReference>
<dbReference type="InterPro" id="IPR041118">
    <property type="entry name" value="Rx_N"/>
</dbReference>
<organism evidence="6 7">
    <name type="scientific">Rehmannia glutinosa</name>
    <name type="common">Chinese foxglove</name>
    <dbReference type="NCBI Taxonomy" id="99300"/>
    <lineage>
        <taxon>Eukaryota</taxon>
        <taxon>Viridiplantae</taxon>
        <taxon>Streptophyta</taxon>
        <taxon>Embryophyta</taxon>
        <taxon>Tracheophyta</taxon>
        <taxon>Spermatophyta</taxon>
        <taxon>Magnoliopsida</taxon>
        <taxon>eudicotyledons</taxon>
        <taxon>Gunneridae</taxon>
        <taxon>Pentapetalae</taxon>
        <taxon>asterids</taxon>
        <taxon>lamiids</taxon>
        <taxon>Lamiales</taxon>
        <taxon>Orobanchaceae</taxon>
        <taxon>Rehmannieae</taxon>
        <taxon>Rehmannia</taxon>
    </lineage>
</organism>
<protein>
    <recommendedName>
        <fullName evidence="8">Disease resistance protein</fullName>
    </recommendedName>
</protein>
<reference evidence="6 7" key="1">
    <citation type="journal article" date="2021" name="Comput. Struct. Biotechnol. J.">
        <title>De novo genome assembly of the potent medicinal plant Rehmannia glutinosa using nanopore technology.</title>
        <authorList>
            <person name="Ma L."/>
            <person name="Dong C."/>
            <person name="Song C."/>
            <person name="Wang X."/>
            <person name="Zheng X."/>
            <person name="Niu Y."/>
            <person name="Chen S."/>
            <person name="Feng W."/>
        </authorList>
    </citation>
    <scope>NUCLEOTIDE SEQUENCE [LARGE SCALE GENOMIC DNA]</scope>
    <source>
        <strain evidence="6">DH-2019</strain>
    </source>
</reference>
<dbReference type="SUPFAM" id="SSF52540">
    <property type="entry name" value="P-loop containing nucleoside triphosphate hydrolases"/>
    <property type="match status" value="1"/>
</dbReference>
<proteinExistence type="predicted"/>
<dbReference type="Gene3D" id="1.20.5.4130">
    <property type="match status" value="1"/>
</dbReference>
<dbReference type="InterPro" id="IPR027417">
    <property type="entry name" value="P-loop_NTPase"/>
</dbReference>
<keyword evidence="2" id="KW-0547">Nucleotide-binding</keyword>
<dbReference type="Gene3D" id="3.40.50.300">
    <property type="entry name" value="P-loop containing nucleotide triphosphate hydrolases"/>
    <property type="match status" value="1"/>
</dbReference>
<gene>
    <name evidence="6" type="ORF">DH2020_038631</name>
</gene>
<dbReference type="Pfam" id="PF18052">
    <property type="entry name" value="Rx_N"/>
    <property type="match status" value="1"/>
</dbReference>
<evidence type="ECO:0008006" key="8">
    <source>
        <dbReference type="Google" id="ProtNLM"/>
    </source>
</evidence>
<name>A0ABR0UYF8_REHGL</name>
<evidence type="ECO:0000313" key="7">
    <source>
        <dbReference type="Proteomes" id="UP001318860"/>
    </source>
</evidence>
<evidence type="ECO:0000259" key="4">
    <source>
        <dbReference type="Pfam" id="PF00931"/>
    </source>
</evidence>
<evidence type="ECO:0000256" key="2">
    <source>
        <dbReference type="ARBA" id="ARBA00022741"/>
    </source>
</evidence>
<feature type="domain" description="NB-ARC" evidence="4">
    <location>
        <begin position="140"/>
        <end position="256"/>
    </location>
</feature>
<sequence length="258" mass="28987">MADAAVEFLLENLKQLLLHHAHLIKDAKNQDTTTKKRKKDETLQVLVRQICDVVYDAEDVIDAFATQAAEIKSKGYFFRAFMTPPRLLNIAERVEIVCRKISDIYGGKDKIDFAGLGIGDGEPDKPEVPVVRQENLVGFEDDAEKIIGYLNEETEQLDVISIIGMPGLGKTTLAGKSYRNPTIQYEFQTRAWVFVSQEFTVKDVFLSILKQIANTKRVVEDKDTKAGIDTKSVMELAQEIATSLQGKKFLIVMDDVDN</sequence>
<dbReference type="EMBL" id="JABTTQ020001866">
    <property type="protein sequence ID" value="KAK6127626.1"/>
    <property type="molecule type" value="Genomic_DNA"/>
</dbReference>
<feature type="domain" description="Disease resistance N-terminal" evidence="5">
    <location>
        <begin position="9"/>
        <end position="74"/>
    </location>
</feature>
<keyword evidence="7" id="KW-1185">Reference proteome</keyword>
<evidence type="ECO:0000259" key="5">
    <source>
        <dbReference type="Pfam" id="PF18052"/>
    </source>
</evidence>
<evidence type="ECO:0000256" key="3">
    <source>
        <dbReference type="ARBA" id="ARBA00022821"/>
    </source>
</evidence>
<dbReference type="Pfam" id="PF00931">
    <property type="entry name" value="NB-ARC"/>
    <property type="match status" value="1"/>
</dbReference>
<keyword evidence="1" id="KW-0677">Repeat</keyword>
<evidence type="ECO:0000256" key="1">
    <source>
        <dbReference type="ARBA" id="ARBA00022737"/>
    </source>
</evidence>
<keyword evidence="3" id="KW-0611">Plant defense</keyword>
<dbReference type="Proteomes" id="UP001318860">
    <property type="component" value="Unassembled WGS sequence"/>
</dbReference>